<protein>
    <submittedName>
        <fullName evidence="1">Gliding motility-associated C-terminal domain-containing protein</fullName>
    </submittedName>
</protein>
<feature type="non-terminal residue" evidence="1">
    <location>
        <position position="230"/>
    </location>
</feature>
<accession>A0ABW4X0W0</accession>
<keyword evidence="2" id="KW-1185">Reference proteome</keyword>
<evidence type="ECO:0000313" key="2">
    <source>
        <dbReference type="Proteomes" id="UP001597369"/>
    </source>
</evidence>
<organism evidence="1 2">
    <name type="scientific">Pontibacter silvestris</name>
    <dbReference type="NCBI Taxonomy" id="2305183"/>
    <lineage>
        <taxon>Bacteria</taxon>
        <taxon>Pseudomonadati</taxon>
        <taxon>Bacteroidota</taxon>
        <taxon>Cytophagia</taxon>
        <taxon>Cytophagales</taxon>
        <taxon>Hymenobacteraceae</taxon>
        <taxon>Pontibacter</taxon>
    </lineage>
</organism>
<dbReference type="Proteomes" id="UP001597369">
    <property type="component" value="Unassembled WGS sequence"/>
</dbReference>
<reference evidence="2" key="1">
    <citation type="journal article" date="2019" name="Int. J. Syst. Evol. Microbiol.">
        <title>The Global Catalogue of Microorganisms (GCM) 10K type strain sequencing project: providing services to taxonomists for standard genome sequencing and annotation.</title>
        <authorList>
            <consortium name="The Broad Institute Genomics Platform"/>
            <consortium name="The Broad Institute Genome Sequencing Center for Infectious Disease"/>
            <person name="Wu L."/>
            <person name="Ma J."/>
        </authorList>
    </citation>
    <scope>NUCLEOTIDE SEQUENCE [LARGE SCALE GENOMIC DNA]</scope>
    <source>
        <strain evidence="2">JCM 16545</strain>
    </source>
</reference>
<comment type="caution">
    <text evidence="1">The sequence shown here is derived from an EMBL/GenBank/DDBJ whole genome shotgun (WGS) entry which is preliminary data.</text>
</comment>
<proteinExistence type="predicted"/>
<dbReference type="EMBL" id="JBHUHV010000051">
    <property type="protein sequence ID" value="MFD2068212.1"/>
    <property type="molecule type" value="Genomic_DNA"/>
</dbReference>
<evidence type="ECO:0000313" key="1">
    <source>
        <dbReference type="EMBL" id="MFD2068212.1"/>
    </source>
</evidence>
<name>A0ABW4X0W0_9BACT</name>
<sequence>MSNSLHKKYLLQGFLLWVIILLLGSLTEAQATHIRAGDITAKRDTTPNPNPRRFFFTMTIYRDTSSDVRDDVVNIDPGTGGALIEVPVASIVDIGNQTERWLYTWEYTYPADGTYTTSWIGVNRNPGILNITPPTDLVTFYISTTININALRGFNSTPVLTVAPIDVAAVGRVFVHNPGAYDADGDSLAFKLRVPQRQGGNGQITDVPGYSLPSLTFSCQSSDASGASYL</sequence>
<gene>
    <name evidence="1" type="ORF">ACFSKU_15070</name>
</gene>